<protein>
    <recommendedName>
        <fullName evidence="2">Activator of Hsp90 ATPase homologue 1/2-like C-terminal domain-containing protein</fullName>
    </recommendedName>
</protein>
<organism evidence="3 4">
    <name type="scientific">Cellulomonas chitinilytica</name>
    <dbReference type="NCBI Taxonomy" id="398759"/>
    <lineage>
        <taxon>Bacteria</taxon>
        <taxon>Bacillati</taxon>
        <taxon>Actinomycetota</taxon>
        <taxon>Actinomycetes</taxon>
        <taxon>Micrococcales</taxon>
        <taxon>Cellulomonadaceae</taxon>
        <taxon>Cellulomonas</taxon>
    </lineage>
</organism>
<reference evidence="3" key="1">
    <citation type="submission" date="2021-01" db="EMBL/GenBank/DDBJ databases">
        <title>Whole genome shotgun sequence of Cellulomonas chitinilytica NBRC 110799.</title>
        <authorList>
            <person name="Komaki H."/>
            <person name="Tamura T."/>
        </authorList>
    </citation>
    <scope>NUCLEOTIDE SEQUENCE</scope>
    <source>
        <strain evidence="3">NBRC 110799</strain>
    </source>
</reference>
<dbReference type="Gene3D" id="3.30.530.20">
    <property type="match status" value="1"/>
</dbReference>
<accession>A0A919P8M5</accession>
<evidence type="ECO:0000313" key="3">
    <source>
        <dbReference type="EMBL" id="GIG22934.1"/>
    </source>
</evidence>
<evidence type="ECO:0000313" key="4">
    <source>
        <dbReference type="Proteomes" id="UP000632740"/>
    </source>
</evidence>
<comment type="similarity">
    <text evidence="1">Belongs to the AHA1 family.</text>
</comment>
<evidence type="ECO:0000259" key="2">
    <source>
        <dbReference type="Pfam" id="PF08327"/>
    </source>
</evidence>
<keyword evidence="4" id="KW-1185">Reference proteome</keyword>
<proteinExistence type="inferred from homology"/>
<dbReference type="AlphaFoldDB" id="A0A919P8M5"/>
<dbReference type="Pfam" id="PF08327">
    <property type="entry name" value="AHSA1"/>
    <property type="match status" value="1"/>
</dbReference>
<dbReference type="Proteomes" id="UP000632740">
    <property type="component" value="Unassembled WGS sequence"/>
</dbReference>
<dbReference type="InterPro" id="IPR023393">
    <property type="entry name" value="START-like_dom_sf"/>
</dbReference>
<name>A0A919P8M5_9CELL</name>
<sequence>MDLSPITLEYHLRCAPGPAFDVYVQQIGRWWHPDYSLDPAGFVGATIEPWVGGRVLLEDATRGALQWGEVLEVRSAARLVHSSTLGQTREHPSRITVTFQPGAEGGTLMTFEHAGWTEENAVDRRKFTEWPRILDRYAALADAA</sequence>
<gene>
    <name evidence="3" type="ORF">Cch01nite_36580</name>
</gene>
<dbReference type="SUPFAM" id="SSF55961">
    <property type="entry name" value="Bet v1-like"/>
    <property type="match status" value="1"/>
</dbReference>
<comment type="caution">
    <text evidence="3">The sequence shown here is derived from an EMBL/GenBank/DDBJ whole genome shotgun (WGS) entry which is preliminary data.</text>
</comment>
<feature type="domain" description="Activator of Hsp90 ATPase homologue 1/2-like C-terminal" evidence="2">
    <location>
        <begin position="29"/>
        <end position="140"/>
    </location>
</feature>
<dbReference type="RefSeq" id="WP_203757942.1">
    <property type="nucleotide sequence ID" value="NZ_BONK01000014.1"/>
</dbReference>
<dbReference type="InterPro" id="IPR013538">
    <property type="entry name" value="ASHA1/2-like_C"/>
</dbReference>
<evidence type="ECO:0000256" key="1">
    <source>
        <dbReference type="ARBA" id="ARBA00006817"/>
    </source>
</evidence>
<dbReference type="EMBL" id="BONK01000014">
    <property type="protein sequence ID" value="GIG22934.1"/>
    <property type="molecule type" value="Genomic_DNA"/>
</dbReference>